<evidence type="ECO:0000256" key="1">
    <source>
        <dbReference type="ARBA" id="ARBA00004173"/>
    </source>
</evidence>
<evidence type="ECO:0000256" key="3">
    <source>
        <dbReference type="ARBA" id="ARBA00022679"/>
    </source>
</evidence>
<dbReference type="InterPro" id="IPR007197">
    <property type="entry name" value="rSAM"/>
</dbReference>
<dbReference type="PROSITE" id="PS51918">
    <property type="entry name" value="RADICAL_SAM"/>
    <property type="match status" value="1"/>
</dbReference>
<accession>A0A091EC36</accession>
<dbReference type="InterPro" id="IPR013785">
    <property type="entry name" value="Aldolase_TIM"/>
</dbReference>
<dbReference type="PANTHER" id="PTHR10949:SF0">
    <property type="entry name" value="LIPOYL SYNTHASE, MITOCHONDRIAL"/>
    <property type="match status" value="1"/>
</dbReference>
<feature type="binding site" evidence="12">
    <location>
        <position position="137"/>
    </location>
    <ligand>
        <name>[4Fe-4S] cluster</name>
        <dbReference type="ChEBI" id="CHEBI:49883"/>
        <label>2</label>
        <note>4Fe-4S-S-AdoMet</note>
    </ligand>
</feature>
<dbReference type="eggNOG" id="KOG2672">
    <property type="taxonomic scope" value="Eukaryota"/>
</dbReference>
<dbReference type="GO" id="GO:0005524">
    <property type="term" value="F:ATP binding"/>
    <property type="evidence" value="ECO:0007669"/>
    <property type="project" value="UniProtKB-KW"/>
</dbReference>
<keyword evidence="10 12" id="KW-0411">Iron-sulfur</keyword>
<dbReference type="GO" id="GO:0016992">
    <property type="term" value="F:lipoate synthase activity"/>
    <property type="evidence" value="ECO:0007669"/>
    <property type="project" value="UniProtKB-UniRule"/>
</dbReference>
<feature type="binding site" evidence="12">
    <location>
        <position position="117"/>
    </location>
    <ligand>
        <name>[4Fe-4S] cluster</name>
        <dbReference type="ChEBI" id="CHEBI:49883"/>
        <label>1</label>
    </ligand>
</feature>
<dbReference type="InterPro" id="IPR006638">
    <property type="entry name" value="Elp3/MiaA/NifB-like_rSAM"/>
</dbReference>
<dbReference type="SUPFAM" id="SSF102114">
    <property type="entry name" value="Radical SAM enzymes"/>
    <property type="match status" value="1"/>
</dbReference>
<feature type="domain" description="Radical SAM core" evidence="16">
    <location>
        <begin position="122"/>
        <end position="341"/>
    </location>
</feature>
<dbReference type="CDD" id="cd14390">
    <property type="entry name" value="UBA_II_E2_UBE2K"/>
    <property type="match status" value="1"/>
</dbReference>
<comment type="pathway">
    <text evidence="12">Protein modification; protein lipoylation via endogenous pathway; protein N(6)-(lipoyl)lysine from octanoyl-[acyl-carrier-protein]: step 2/2.</text>
</comment>
<dbReference type="UniPathway" id="UPA00538">
    <property type="reaction ID" value="UER00593"/>
</dbReference>
<dbReference type="SUPFAM" id="SSF54495">
    <property type="entry name" value="UBC-like"/>
    <property type="match status" value="1"/>
</dbReference>
<comment type="subcellular location">
    <subcellularLocation>
        <location evidence="1 12">Mitochondrion</location>
    </subcellularLocation>
</comment>
<dbReference type="InterPro" id="IPR015940">
    <property type="entry name" value="UBA"/>
</dbReference>
<evidence type="ECO:0000256" key="6">
    <source>
        <dbReference type="ARBA" id="ARBA00022741"/>
    </source>
</evidence>
<keyword evidence="3 12" id="KW-0808">Transferase</keyword>
<dbReference type="InterPro" id="IPR009060">
    <property type="entry name" value="UBA-like_sf"/>
</dbReference>
<dbReference type="GO" id="GO:0009249">
    <property type="term" value="P:protein lipoylation"/>
    <property type="evidence" value="ECO:0007669"/>
    <property type="project" value="UniProtKB-UniRule"/>
</dbReference>
<dbReference type="Pfam" id="PF16881">
    <property type="entry name" value="LIAS_N"/>
    <property type="match status" value="1"/>
</dbReference>
<feature type="domain" description="UBC core" evidence="15">
    <location>
        <begin position="406"/>
        <end position="557"/>
    </location>
</feature>
<dbReference type="Gene3D" id="3.10.110.10">
    <property type="entry name" value="Ubiquitin Conjugating Enzyme"/>
    <property type="match status" value="1"/>
</dbReference>
<dbReference type="CDD" id="cd01335">
    <property type="entry name" value="Radical_SAM"/>
    <property type="match status" value="1"/>
</dbReference>
<dbReference type="Gene3D" id="3.20.20.70">
    <property type="entry name" value="Aldolase class I"/>
    <property type="match status" value="1"/>
</dbReference>
<comment type="cofactor">
    <cofactor evidence="12">
        <name>[4Fe-4S] cluster</name>
        <dbReference type="ChEBI" id="CHEBI:49883"/>
    </cofactor>
    <text evidence="12">Binds 2 [4Fe-4S] clusters per subunit. One cluster is coordinated with 3 cysteines and an exchangeable S-adenosyl-L-methionine.</text>
</comment>
<comment type="function">
    <text evidence="12">Catalyzes the radical-mediated insertion of two sulfur atoms into the C-6 and C-8 positions of the octanoyl moiety bound to the lipoyl domains of lipoate-dependent enzymes, thereby converting the octanoylated domains into lipoylated derivatives.</text>
</comment>
<dbReference type="Pfam" id="PF00627">
    <property type="entry name" value="UBA"/>
    <property type="match status" value="1"/>
</dbReference>
<feature type="binding site" evidence="12">
    <location>
        <position position="141"/>
    </location>
    <ligand>
        <name>[4Fe-4S] cluster</name>
        <dbReference type="ChEBI" id="CHEBI:49883"/>
        <label>2</label>
        <note>4Fe-4S-S-AdoMet</note>
    </ligand>
</feature>
<keyword evidence="12" id="KW-0496">Mitochondrion</keyword>
<gene>
    <name evidence="12" type="primary">LIAS</name>
    <name evidence="17" type="ORF">H920_05725</name>
</gene>
<keyword evidence="9 12" id="KW-0408">Iron</keyword>
<evidence type="ECO:0000259" key="14">
    <source>
        <dbReference type="PROSITE" id="PS50030"/>
    </source>
</evidence>
<evidence type="ECO:0000256" key="12">
    <source>
        <dbReference type="HAMAP-Rule" id="MF_03123"/>
    </source>
</evidence>
<evidence type="ECO:0000313" key="18">
    <source>
        <dbReference type="Proteomes" id="UP000028990"/>
    </source>
</evidence>
<feature type="domain" description="UBA" evidence="14">
    <location>
        <begin position="563"/>
        <end position="603"/>
    </location>
</feature>
<dbReference type="SMART" id="SM00729">
    <property type="entry name" value="Elp3"/>
    <property type="match status" value="1"/>
</dbReference>
<dbReference type="EC" id="2.8.1.8" evidence="12"/>
<evidence type="ECO:0000259" key="16">
    <source>
        <dbReference type="PROSITE" id="PS51918"/>
    </source>
</evidence>
<comment type="similarity">
    <text evidence="12">Belongs to the radical SAM superfamily. Lipoyl synthase family.</text>
</comment>
<dbReference type="GO" id="GO:0046872">
    <property type="term" value="F:metal ion binding"/>
    <property type="evidence" value="ECO:0007669"/>
    <property type="project" value="UniProtKB-KW"/>
</dbReference>
<organism evidence="17 18">
    <name type="scientific">Fukomys damarensis</name>
    <name type="common">Damaraland mole rat</name>
    <name type="synonym">Cryptomys damarensis</name>
    <dbReference type="NCBI Taxonomy" id="885580"/>
    <lineage>
        <taxon>Eukaryota</taxon>
        <taxon>Metazoa</taxon>
        <taxon>Chordata</taxon>
        <taxon>Craniata</taxon>
        <taxon>Vertebrata</taxon>
        <taxon>Euteleostomi</taxon>
        <taxon>Mammalia</taxon>
        <taxon>Eutheria</taxon>
        <taxon>Euarchontoglires</taxon>
        <taxon>Glires</taxon>
        <taxon>Rodentia</taxon>
        <taxon>Hystricomorpha</taxon>
        <taxon>Bathyergidae</taxon>
        <taxon>Fukomys</taxon>
    </lineage>
</organism>
<feature type="binding site" evidence="12">
    <location>
        <position position="106"/>
    </location>
    <ligand>
        <name>[4Fe-4S] cluster</name>
        <dbReference type="ChEBI" id="CHEBI:49883"/>
        <label>1</label>
    </ligand>
</feature>
<dbReference type="InterPro" id="IPR023313">
    <property type="entry name" value="UBQ-conjugating_AS"/>
</dbReference>
<evidence type="ECO:0000256" key="7">
    <source>
        <dbReference type="ARBA" id="ARBA00022786"/>
    </source>
</evidence>
<evidence type="ECO:0000256" key="2">
    <source>
        <dbReference type="ARBA" id="ARBA00022485"/>
    </source>
</evidence>
<dbReference type="Proteomes" id="UP000028990">
    <property type="component" value="Unassembled WGS sequence"/>
</dbReference>
<sequence length="603" mass="67023">MSLRCGNSARTLVPRGFGRCLYSPLRALTSLSDKKKEFLQNGPDLQDFVSGDLADKSNWDEYKGNLKRQKGERLRLPPWLKTEIPMGKNYNKLKNTLRNLNLHTVCEEARCPNIGECWGGGEYATATATIMLMGDTCTRGCRFCSVKTARNPPPLDTSEPYNTATAIAEWGLDYVVLTSVDRDDIPDGGAEHIAKTVSYLKERNPKILVECLTPDFRGDLKAIEKVALSGLDVYAHNVETVRELQGKVRDPRANFDQSVRVLKHAKEVQPAVISKTSIMLGLGENDEQVYATMKALREADVDCLTLGQYMQPTKRHLKVEEYITPEKFKYWEKVGHELGFCYTASGPLVRSSYKAERAETDETVCTSQGCGVSPFQMRLFTPSDASARADHVALNIKPPVARVHFPAQTRRPAQKAQLRAASLAPLWSRRPGYLSSTPLCRSPWPPDGAPGTAGVTARYQLEIKIPETYPFNPPKVRFITKIWHPNISSVTGAICLDILKDQWAAAMTLRTVLLSLQALLAAAEPDDPQDAVVANQYKQNPEMFKQTARLWAHVYAGAPVSSPEYTKKIENLCAMGFDRNAVIVALSSKSWDVETATELLLSN</sequence>
<evidence type="ECO:0000256" key="8">
    <source>
        <dbReference type="ARBA" id="ARBA00022840"/>
    </source>
</evidence>
<dbReference type="NCBIfam" id="NF004019">
    <property type="entry name" value="PRK05481.1"/>
    <property type="match status" value="1"/>
</dbReference>
<comment type="catalytic activity">
    <reaction evidence="11 12">
        <text>[[Fe-S] cluster scaffold protein carrying a second [4Fe-4S](2+) cluster] + N(6)-octanoyl-L-lysyl-[protein] + 2 oxidized [2Fe-2S]-[ferredoxin] + 2 S-adenosyl-L-methionine + 4 H(+) = [[Fe-S] cluster scaffold protein] + N(6)-[(R)-dihydrolipoyl]-L-lysyl-[protein] + 4 Fe(3+) + 2 hydrogen sulfide + 2 5'-deoxyadenosine + 2 L-methionine + 2 reduced [2Fe-2S]-[ferredoxin]</text>
        <dbReference type="Rhea" id="RHEA:16585"/>
        <dbReference type="Rhea" id="RHEA-COMP:9928"/>
        <dbReference type="Rhea" id="RHEA-COMP:10000"/>
        <dbReference type="Rhea" id="RHEA-COMP:10001"/>
        <dbReference type="Rhea" id="RHEA-COMP:10475"/>
        <dbReference type="Rhea" id="RHEA-COMP:14568"/>
        <dbReference type="Rhea" id="RHEA-COMP:14569"/>
        <dbReference type="ChEBI" id="CHEBI:15378"/>
        <dbReference type="ChEBI" id="CHEBI:17319"/>
        <dbReference type="ChEBI" id="CHEBI:29034"/>
        <dbReference type="ChEBI" id="CHEBI:29919"/>
        <dbReference type="ChEBI" id="CHEBI:33722"/>
        <dbReference type="ChEBI" id="CHEBI:33737"/>
        <dbReference type="ChEBI" id="CHEBI:33738"/>
        <dbReference type="ChEBI" id="CHEBI:57844"/>
        <dbReference type="ChEBI" id="CHEBI:59789"/>
        <dbReference type="ChEBI" id="CHEBI:78809"/>
        <dbReference type="ChEBI" id="CHEBI:83100"/>
        <dbReference type="EC" id="2.8.1.8"/>
    </reaction>
</comment>
<evidence type="ECO:0000313" key="17">
    <source>
        <dbReference type="EMBL" id="KFO32866.1"/>
    </source>
</evidence>
<dbReference type="STRING" id="885580.ENSFDAP00000020532"/>
<dbReference type="FunFam" id="1.10.8.10:FF:000010">
    <property type="entry name" value="Putative ubiquitin-conjugating enzyme e2 k"/>
    <property type="match status" value="1"/>
</dbReference>
<dbReference type="InterPro" id="IPR042599">
    <property type="entry name" value="UBE2K_UBA"/>
</dbReference>
<feature type="binding site" evidence="12">
    <location>
        <position position="111"/>
    </location>
    <ligand>
        <name>[4Fe-4S] cluster</name>
        <dbReference type="ChEBI" id="CHEBI:49883"/>
        <label>1</label>
    </ligand>
</feature>
<keyword evidence="8" id="KW-0067">ATP-binding</keyword>
<evidence type="ECO:0000256" key="4">
    <source>
        <dbReference type="ARBA" id="ARBA00022691"/>
    </source>
</evidence>
<keyword evidence="4 12" id="KW-0949">S-adenosyl-L-methionine</keyword>
<dbReference type="InterPro" id="IPR016135">
    <property type="entry name" value="UBQ-conjugating_enzyme/RWD"/>
</dbReference>
<evidence type="ECO:0000256" key="11">
    <source>
        <dbReference type="ARBA" id="ARBA00047326"/>
    </source>
</evidence>
<dbReference type="HAMAP" id="MF_00206">
    <property type="entry name" value="Lipoyl_synth"/>
    <property type="match status" value="1"/>
</dbReference>
<evidence type="ECO:0000256" key="10">
    <source>
        <dbReference type="ARBA" id="ARBA00023014"/>
    </source>
</evidence>
<dbReference type="InterPro" id="IPR058240">
    <property type="entry name" value="rSAM_sf"/>
</dbReference>
<dbReference type="Gene3D" id="1.10.8.10">
    <property type="entry name" value="DNA helicase RuvA subunit, C-terminal domain"/>
    <property type="match status" value="1"/>
</dbReference>
<dbReference type="Pfam" id="PF04055">
    <property type="entry name" value="Radical_SAM"/>
    <property type="match status" value="1"/>
</dbReference>
<dbReference type="SUPFAM" id="SSF46934">
    <property type="entry name" value="UBA-like"/>
    <property type="match status" value="1"/>
</dbReference>
<protein>
    <recommendedName>
        <fullName evidence="12">Lipoyl synthase, mitochondrial</fullName>
        <ecNumber evidence="12">2.8.1.8</ecNumber>
    </recommendedName>
    <alternativeName>
        <fullName evidence="12">Lipoate synthase</fullName>
        <shortName evidence="12">LS</shortName>
        <shortName evidence="12">Lip-syn</shortName>
    </alternativeName>
    <alternativeName>
        <fullName evidence="12">Lipoic acid synthase</fullName>
    </alternativeName>
</protein>
<feature type="binding site" evidence="12">
    <location>
        <position position="144"/>
    </location>
    <ligand>
        <name>[4Fe-4S] cluster</name>
        <dbReference type="ChEBI" id="CHEBI:49883"/>
        <label>2</label>
        <note>4Fe-4S-S-AdoMet</note>
    </ligand>
</feature>
<dbReference type="InterPro" id="IPR031691">
    <property type="entry name" value="LIAS_N"/>
</dbReference>
<evidence type="ECO:0000259" key="15">
    <source>
        <dbReference type="PROSITE" id="PS50127"/>
    </source>
</evidence>
<feature type="active site" description="Glycyl thioester intermediate" evidence="13">
    <location>
        <position position="495"/>
    </location>
</feature>
<dbReference type="GO" id="GO:0005739">
    <property type="term" value="C:mitochondrion"/>
    <property type="evidence" value="ECO:0007669"/>
    <property type="project" value="UniProtKB-SubCell"/>
</dbReference>
<dbReference type="EMBL" id="KN122111">
    <property type="protein sequence ID" value="KFO32866.1"/>
    <property type="molecule type" value="Genomic_DNA"/>
</dbReference>
<dbReference type="PROSITE" id="PS50030">
    <property type="entry name" value="UBA"/>
    <property type="match status" value="1"/>
</dbReference>
<dbReference type="AlphaFoldDB" id="A0A091EC36"/>
<keyword evidence="5 12" id="KW-0479">Metal-binding</keyword>
<dbReference type="NCBIfam" id="TIGR00510">
    <property type="entry name" value="lipA"/>
    <property type="match status" value="1"/>
</dbReference>
<dbReference type="SFLD" id="SFLDF00271">
    <property type="entry name" value="lipoyl_synthase"/>
    <property type="match status" value="1"/>
</dbReference>
<keyword evidence="7" id="KW-0833">Ubl conjugation pathway</keyword>
<feature type="binding site" evidence="12">
    <location>
        <position position="352"/>
    </location>
    <ligand>
        <name>[4Fe-4S] cluster</name>
        <dbReference type="ChEBI" id="CHEBI:49883"/>
        <label>1</label>
    </ligand>
</feature>
<dbReference type="GO" id="GO:0051539">
    <property type="term" value="F:4 iron, 4 sulfur cluster binding"/>
    <property type="evidence" value="ECO:0007669"/>
    <property type="project" value="UniProtKB-UniRule"/>
</dbReference>
<evidence type="ECO:0000256" key="9">
    <source>
        <dbReference type="ARBA" id="ARBA00023004"/>
    </source>
</evidence>
<dbReference type="NCBIfam" id="NF009544">
    <property type="entry name" value="PRK12928.1"/>
    <property type="match status" value="1"/>
</dbReference>
<dbReference type="SFLD" id="SFLDS00029">
    <property type="entry name" value="Radical_SAM"/>
    <property type="match status" value="1"/>
</dbReference>
<dbReference type="Pfam" id="PF00179">
    <property type="entry name" value="UQ_con"/>
    <property type="match status" value="1"/>
</dbReference>
<keyword evidence="2 12" id="KW-0004">4Fe-4S</keyword>
<name>A0A091EC36_FUKDA</name>
<dbReference type="FunFam" id="3.20.20.70:FF:000036">
    <property type="entry name" value="Lipoyl synthase, mitochondrial"/>
    <property type="match status" value="1"/>
</dbReference>
<dbReference type="InterPro" id="IPR003698">
    <property type="entry name" value="Lipoyl_synth"/>
</dbReference>
<dbReference type="InterPro" id="IPR000608">
    <property type="entry name" value="UBC"/>
</dbReference>
<dbReference type="PANTHER" id="PTHR10949">
    <property type="entry name" value="LIPOYL SYNTHASE"/>
    <property type="match status" value="1"/>
</dbReference>
<keyword evidence="6" id="KW-0547">Nucleotide-binding</keyword>
<dbReference type="SFLD" id="SFLDG01058">
    <property type="entry name" value="lipoyl_synthase_like"/>
    <property type="match status" value="1"/>
</dbReference>
<dbReference type="SMART" id="SM00212">
    <property type="entry name" value="UBCc"/>
    <property type="match status" value="1"/>
</dbReference>
<dbReference type="SMART" id="SM00165">
    <property type="entry name" value="UBA"/>
    <property type="match status" value="1"/>
</dbReference>
<evidence type="ECO:0000256" key="5">
    <source>
        <dbReference type="ARBA" id="ARBA00022723"/>
    </source>
</evidence>
<evidence type="ECO:0000256" key="13">
    <source>
        <dbReference type="PROSITE-ProRule" id="PRU10133"/>
    </source>
</evidence>
<dbReference type="PROSITE" id="PS50127">
    <property type="entry name" value="UBC_2"/>
    <property type="match status" value="1"/>
</dbReference>
<proteinExistence type="inferred from homology"/>
<dbReference type="PROSITE" id="PS00183">
    <property type="entry name" value="UBC_1"/>
    <property type="match status" value="1"/>
</dbReference>
<keyword evidence="18" id="KW-1185">Reference proteome</keyword>
<reference evidence="17 18" key="1">
    <citation type="submission" date="2013-11" db="EMBL/GenBank/DDBJ databases">
        <title>The Damaraland mole rat (Fukomys damarensis) genome and evolution of African mole rats.</title>
        <authorList>
            <person name="Gladyshev V.N."/>
            <person name="Fang X."/>
        </authorList>
    </citation>
    <scope>NUCLEOTIDE SEQUENCE [LARGE SCALE GENOMIC DNA]</scope>
    <source>
        <tissue evidence="17">Liver</tissue>
    </source>
</reference>